<proteinExistence type="predicted"/>
<keyword evidence="3" id="KW-0547">Nucleotide-binding</keyword>
<dbReference type="InterPro" id="IPR027417">
    <property type="entry name" value="P-loop_NTPase"/>
</dbReference>
<reference evidence="10 11" key="1">
    <citation type="submission" date="2020-10" db="EMBL/GenBank/DDBJ databases">
        <authorList>
            <person name="Castelo-Branco R."/>
            <person name="Eusebio N."/>
            <person name="Adriana R."/>
            <person name="Vieira A."/>
            <person name="Brugerolle De Fraissinette N."/>
            <person name="Rezende De Castro R."/>
            <person name="Schneider M.P."/>
            <person name="Vasconcelos V."/>
            <person name="Leao P.N."/>
        </authorList>
    </citation>
    <scope>NUCLEOTIDE SEQUENCE [LARGE SCALE GENOMIC DNA]</scope>
    <source>
        <strain evidence="10 11">LEGE 06226</strain>
    </source>
</reference>
<dbReference type="SUPFAM" id="SSF90123">
    <property type="entry name" value="ABC transporter transmembrane region"/>
    <property type="match status" value="1"/>
</dbReference>
<feature type="transmembrane region" description="Helical" evidence="7">
    <location>
        <begin position="266"/>
        <end position="291"/>
    </location>
</feature>
<evidence type="ECO:0000256" key="5">
    <source>
        <dbReference type="ARBA" id="ARBA00022989"/>
    </source>
</evidence>
<dbReference type="InterPro" id="IPR039421">
    <property type="entry name" value="Type_1_exporter"/>
</dbReference>
<keyword evidence="11" id="KW-1185">Reference proteome</keyword>
<evidence type="ECO:0000256" key="4">
    <source>
        <dbReference type="ARBA" id="ARBA00022840"/>
    </source>
</evidence>
<evidence type="ECO:0000256" key="2">
    <source>
        <dbReference type="ARBA" id="ARBA00022692"/>
    </source>
</evidence>
<dbReference type="PANTHER" id="PTHR43394">
    <property type="entry name" value="ATP-DEPENDENT PERMEASE MDL1, MITOCHONDRIAL"/>
    <property type="match status" value="1"/>
</dbReference>
<dbReference type="PANTHER" id="PTHR43394:SF1">
    <property type="entry name" value="ATP-BINDING CASSETTE SUB-FAMILY B MEMBER 10, MITOCHONDRIAL"/>
    <property type="match status" value="1"/>
</dbReference>
<accession>A0ABR9UKY6</accession>
<dbReference type="InterPro" id="IPR003439">
    <property type="entry name" value="ABC_transporter-like_ATP-bd"/>
</dbReference>
<dbReference type="RefSeq" id="WP_193872214.1">
    <property type="nucleotide sequence ID" value="NZ_JADEWU010000130.1"/>
</dbReference>
<feature type="transmembrane region" description="Helical" evidence="7">
    <location>
        <begin position="188"/>
        <end position="206"/>
    </location>
</feature>
<evidence type="ECO:0000256" key="3">
    <source>
        <dbReference type="ARBA" id="ARBA00022741"/>
    </source>
</evidence>
<feature type="transmembrane region" description="Helical" evidence="7">
    <location>
        <begin position="159"/>
        <end position="182"/>
    </location>
</feature>
<dbReference type="InterPro" id="IPR011527">
    <property type="entry name" value="ABC1_TM_dom"/>
</dbReference>
<comment type="caution">
    <text evidence="10">The sequence shown here is derived from an EMBL/GenBank/DDBJ whole genome shotgun (WGS) entry which is preliminary data.</text>
</comment>
<keyword evidence="2 7" id="KW-0812">Transmembrane</keyword>
<sequence>MTTLFSPKNTPQEQNSRETDWRLLMRVAEYAKRNQRLLILCLVLLIPLSLCGAVQPILIGQAISLIRQEPATYSFLKEMPLSDGLNLLAVVLLLTIIVRFLLQAIQGYWVQKVGQQMTTDIRNDLFEHVTSLAVRFFDRTPVGRLITRLTSDVDALGDVFSTGAIGIISDLFSIVVIAILMFTLEWKLALILVLMMVPVTALIIYFQKQYRQANYKSRDELSNLNSQLQENMVGISVVQLFRRERYNSELFNVTNHQYIKAVDQTIFYDSAVSATLEWIALIAIAVVLWFGGKQVVDNQLSFGTLSAFILYAQRLFDPLRQFAEKFTAIQSGFTAIERINNILNEPIEIRDLDQITANLSAFNPDEQNSVQTGEIRFENVWFAYKNDDYVIKNLNLTIRPGEKVALVGPTGAGKSSIIRLLCRLYEPSQGRILVDGIDIRELRQAELRRHIGVILQDGFLFAGDVKSNITLGESYSLEKIQQAAEKTNVAQFIEQLPQGYNTELRERGTNLSSGQKQLLAFARAAIRNPHILVLDEATANLDVGTEALIQEALERLLMGRTAIIIAHRLSTIRNADRILVLKRGQLVESGSHDELIQHNGLYASLYNLQMLKVQEKN</sequence>
<dbReference type="PROSITE" id="PS00211">
    <property type="entry name" value="ABC_TRANSPORTER_1"/>
    <property type="match status" value="1"/>
</dbReference>
<dbReference type="Pfam" id="PF00005">
    <property type="entry name" value="ABC_tran"/>
    <property type="match status" value="1"/>
</dbReference>
<dbReference type="InterPro" id="IPR003593">
    <property type="entry name" value="AAA+_ATPase"/>
</dbReference>
<feature type="domain" description="ABC transmembrane type-1" evidence="9">
    <location>
        <begin position="39"/>
        <end position="331"/>
    </location>
</feature>
<dbReference type="InterPro" id="IPR017871">
    <property type="entry name" value="ABC_transporter-like_CS"/>
</dbReference>
<dbReference type="SUPFAM" id="SSF52540">
    <property type="entry name" value="P-loop containing nucleoside triphosphate hydrolases"/>
    <property type="match status" value="1"/>
</dbReference>
<dbReference type="SMART" id="SM00382">
    <property type="entry name" value="AAA"/>
    <property type="match status" value="1"/>
</dbReference>
<dbReference type="Gene3D" id="3.40.50.300">
    <property type="entry name" value="P-loop containing nucleotide triphosphate hydrolases"/>
    <property type="match status" value="1"/>
</dbReference>
<evidence type="ECO:0000256" key="6">
    <source>
        <dbReference type="ARBA" id="ARBA00023136"/>
    </source>
</evidence>
<evidence type="ECO:0000313" key="11">
    <source>
        <dbReference type="Proteomes" id="UP000640725"/>
    </source>
</evidence>
<protein>
    <submittedName>
        <fullName evidence="10">ABC transporter ATP-binding protein</fullName>
    </submittedName>
</protein>
<evidence type="ECO:0000256" key="1">
    <source>
        <dbReference type="ARBA" id="ARBA00004651"/>
    </source>
</evidence>
<gene>
    <name evidence="10" type="ORF">IQ236_26915</name>
</gene>
<keyword evidence="6 7" id="KW-0472">Membrane</keyword>
<dbReference type="GO" id="GO:0005524">
    <property type="term" value="F:ATP binding"/>
    <property type="evidence" value="ECO:0007669"/>
    <property type="project" value="UniProtKB-KW"/>
</dbReference>
<feature type="domain" description="ABC transporter" evidence="8">
    <location>
        <begin position="375"/>
        <end position="608"/>
    </location>
</feature>
<dbReference type="EMBL" id="JADEWU010000130">
    <property type="protein sequence ID" value="MBE9146831.1"/>
    <property type="molecule type" value="Genomic_DNA"/>
</dbReference>
<dbReference type="CDD" id="cd18544">
    <property type="entry name" value="ABC_6TM_TmrA_like"/>
    <property type="match status" value="1"/>
</dbReference>
<evidence type="ECO:0000259" key="8">
    <source>
        <dbReference type="PROSITE" id="PS50893"/>
    </source>
</evidence>
<evidence type="ECO:0000256" key="7">
    <source>
        <dbReference type="SAM" id="Phobius"/>
    </source>
</evidence>
<dbReference type="InterPro" id="IPR036640">
    <property type="entry name" value="ABC1_TM_sf"/>
</dbReference>
<comment type="subcellular location">
    <subcellularLocation>
        <location evidence="1">Cell membrane</location>
        <topology evidence="1">Multi-pass membrane protein</topology>
    </subcellularLocation>
</comment>
<feature type="transmembrane region" description="Helical" evidence="7">
    <location>
        <begin position="37"/>
        <end position="64"/>
    </location>
</feature>
<dbReference type="CDD" id="cd03254">
    <property type="entry name" value="ABCC_Glucan_exporter_like"/>
    <property type="match status" value="1"/>
</dbReference>
<name>A0ABR9UKY6_9CYAN</name>
<dbReference type="PROSITE" id="PS50929">
    <property type="entry name" value="ABC_TM1F"/>
    <property type="match status" value="1"/>
</dbReference>
<keyword evidence="4 10" id="KW-0067">ATP-binding</keyword>
<dbReference type="Gene3D" id="1.20.1560.10">
    <property type="entry name" value="ABC transporter type 1, transmembrane domain"/>
    <property type="match status" value="1"/>
</dbReference>
<evidence type="ECO:0000313" key="10">
    <source>
        <dbReference type="EMBL" id="MBE9146831.1"/>
    </source>
</evidence>
<organism evidence="10 11">
    <name type="scientific">Planktothrix mougeotii LEGE 06226</name>
    <dbReference type="NCBI Taxonomy" id="1828728"/>
    <lineage>
        <taxon>Bacteria</taxon>
        <taxon>Bacillati</taxon>
        <taxon>Cyanobacteriota</taxon>
        <taxon>Cyanophyceae</taxon>
        <taxon>Oscillatoriophycideae</taxon>
        <taxon>Oscillatoriales</taxon>
        <taxon>Microcoleaceae</taxon>
        <taxon>Planktothrix</taxon>
    </lineage>
</organism>
<feature type="transmembrane region" description="Helical" evidence="7">
    <location>
        <begin position="84"/>
        <end position="102"/>
    </location>
</feature>
<dbReference type="Proteomes" id="UP000640725">
    <property type="component" value="Unassembled WGS sequence"/>
</dbReference>
<dbReference type="Pfam" id="PF00664">
    <property type="entry name" value="ABC_membrane"/>
    <property type="match status" value="1"/>
</dbReference>
<evidence type="ECO:0000259" key="9">
    <source>
        <dbReference type="PROSITE" id="PS50929"/>
    </source>
</evidence>
<keyword evidence="5 7" id="KW-1133">Transmembrane helix</keyword>
<dbReference type="PROSITE" id="PS50893">
    <property type="entry name" value="ABC_TRANSPORTER_2"/>
    <property type="match status" value="1"/>
</dbReference>